<accession>A0A6J8EJM7</accession>
<evidence type="ECO:0000256" key="1">
    <source>
        <dbReference type="SAM" id="SignalP"/>
    </source>
</evidence>
<dbReference type="Gene3D" id="3.10.100.10">
    <property type="entry name" value="Mannose-Binding Protein A, subunit A"/>
    <property type="match status" value="1"/>
</dbReference>
<dbReference type="InterPro" id="IPR016186">
    <property type="entry name" value="C-type_lectin-like/link_sf"/>
</dbReference>
<evidence type="ECO:0000313" key="3">
    <source>
        <dbReference type="Proteomes" id="UP000507470"/>
    </source>
</evidence>
<evidence type="ECO:0000313" key="2">
    <source>
        <dbReference type="EMBL" id="CAC5420477.1"/>
    </source>
</evidence>
<feature type="chain" id="PRO_5026730365" description="C-type lectin domain-containing protein" evidence="1">
    <location>
        <begin position="19"/>
        <end position="158"/>
    </location>
</feature>
<sequence length="158" mass="18234">MSTILLIFLVSLFGAVLGLPRLTNDSKKDFNKTRSALKNLESGLSNTVNALQEQINATNGKVKQLDEYLITMEDDFKIPDRQWRKYNGHYYFFGTDLVNWVTAERNCTEIGGILVKIDDSSENKWLVDNIIDKDKFNYTRPRVLIKHTRIKAIVHVKI</sequence>
<dbReference type="InterPro" id="IPR016187">
    <property type="entry name" value="CTDL_fold"/>
</dbReference>
<evidence type="ECO:0008006" key="4">
    <source>
        <dbReference type="Google" id="ProtNLM"/>
    </source>
</evidence>
<gene>
    <name evidence="2" type="ORF">MCOR_52697</name>
</gene>
<proteinExistence type="predicted"/>
<feature type="signal peptide" evidence="1">
    <location>
        <begin position="1"/>
        <end position="18"/>
    </location>
</feature>
<protein>
    <recommendedName>
        <fullName evidence="4">C-type lectin domain-containing protein</fullName>
    </recommendedName>
</protein>
<dbReference type="Proteomes" id="UP000507470">
    <property type="component" value="Unassembled WGS sequence"/>
</dbReference>
<organism evidence="2 3">
    <name type="scientific">Mytilus coruscus</name>
    <name type="common">Sea mussel</name>
    <dbReference type="NCBI Taxonomy" id="42192"/>
    <lineage>
        <taxon>Eukaryota</taxon>
        <taxon>Metazoa</taxon>
        <taxon>Spiralia</taxon>
        <taxon>Lophotrochozoa</taxon>
        <taxon>Mollusca</taxon>
        <taxon>Bivalvia</taxon>
        <taxon>Autobranchia</taxon>
        <taxon>Pteriomorphia</taxon>
        <taxon>Mytilida</taxon>
        <taxon>Mytiloidea</taxon>
        <taxon>Mytilidae</taxon>
        <taxon>Mytilinae</taxon>
        <taxon>Mytilus</taxon>
    </lineage>
</organism>
<keyword evidence="3" id="KW-1185">Reference proteome</keyword>
<dbReference type="EMBL" id="CACVKT020009144">
    <property type="protein sequence ID" value="CAC5420477.1"/>
    <property type="molecule type" value="Genomic_DNA"/>
</dbReference>
<dbReference type="CDD" id="cd00037">
    <property type="entry name" value="CLECT"/>
    <property type="match status" value="1"/>
</dbReference>
<keyword evidence="1" id="KW-0732">Signal</keyword>
<reference evidence="2 3" key="1">
    <citation type="submission" date="2020-06" db="EMBL/GenBank/DDBJ databases">
        <authorList>
            <person name="Li R."/>
            <person name="Bekaert M."/>
        </authorList>
    </citation>
    <scope>NUCLEOTIDE SEQUENCE [LARGE SCALE GENOMIC DNA]</scope>
    <source>
        <strain evidence="3">wild</strain>
    </source>
</reference>
<dbReference type="SUPFAM" id="SSF56436">
    <property type="entry name" value="C-type lectin-like"/>
    <property type="match status" value="1"/>
</dbReference>
<name>A0A6J8EJM7_MYTCO</name>
<dbReference type="AlphaFoldDB" id="A0A6J8EJM7"/>
<dbReference type="OrthoDB" id="6070468at2759"/>